<keyword evidence="3" id="KW-1185">Reference proteome</keyword>
<organism evidence="2 3">
    <name type="scientific">Schizothecium vesticola</name>
    <dbReference type="NCBI Taxonomy" id="314040"/>
    <lineage>
        <taxon>Eukaryota</taxon>
        <taxon>Fungi</taxon>
        <taxon>Dikarya</taxon>
        <taxon>Ascomycota</taxon>
        <taxon>Pezizomycotina</taxon>
        <taxon>Sordariomycetes</taxon>
        <taxon>Sordariomycetidae</taxon>
        <taxon>Sordariales</taxon>
        <taxon>Schizotheciaceae</taxon>
        <taxon>Schizothecium</taxon>
    </lineage>
</organism>
<feature type="compositionally biased region" description="Polar residues" evidence="1">
    <location>
        <begin position="86"/>
        <end position="100"/>
    </location>
</feature>
<comment type="caution">
    <text evidence="2">The sequence shown here is derived from an EMBL/GenBank/DDBJ whole genome shotgun (WGS) entry which is preliminary data.</text>
</comment>
<evidence type="ECO:0000313" key="2">
    <source>
        <dbReference type="EMBL" id="KAK0738290.1"/>
    </source>
</evidence>
<name>A0AA40EFT3_9PEZI</name>
<protein>
    <submittedName>
        <fullName evidence="2">Uncharacterized protein</fullName>
    </submittedName>
</protein>
<accession>A0AA40EFT3</accession>
<sequence>MARHTVPAPGERTDGCTALSGNHGPCIHSQQVNFTASCPKILQVQAATLPIQRNSENPVSSATAARYYIRHAYNLAAAQARSNQQSIPSLSISGAQSSEDNPPRPCPSDINPRGLPKCQDDGLTARHLTRPPNAGQYGVSPTQLPCNPRHAYPDCTIPSIPIPIPVAAPRTCSPDSCLVPSTDMVDSNVVSCRITHDAERPP</sequence>
<dbReference type="AlphaFoldDB" id="A0AA40EFT3"/>
<evidence type="ECO:0000256" key="1">
    <source>
        <dbReference type="SAM" id="MobiDB-lite"/>
    </source>
</evidence>
<dbReference type="Proteomes" id="UP001172155">
    <property type="component" value="Unassembled WGS sequence"/>
</dbReference>
<feature type="region of interest" description="Disordered" evidence="1">
    <location>
        <begin position="86"/>
        <end position="141"/>
    </location>
</feature>
<gene>
    <name evidence="2" type="ORF">B0T18DRAFT_242841</name>
</gene>
<dbReference type="EMBL" id="JAUKUD010000007">
    <property type="protein sequence ID" value="KAK0738290.1"/>
    <property type="molecule type" value="Genomic_DNA"/>
</dbReference>
<evidence type="ECO:0000313" key="3">
    <source>
        <dbReference type="Proteomes" id="UP001172155"/>
    </source>
</evidence>
<proteinExistence type="predicted"/>
<reference evidence="2" key="1">
    <citation type="submission" date="2023-06" db="EMBL/GenBank/DDBJ databases">
        <title>Genome-scale phylogeny and comparative genomics of the fungal order Sordariales.</title>
        <authorList>
            <consortium name="Lawrence Berkeley National Laboratory"/>
            <person name="Hensen N."/>
            <person name="Bonometti L."/>
            <person name="Westerberg I."/>
            <person name="Brannstrom I.O."/>
            <person name="Guillou S."/>
            <person name="Cros-Aarteil S."/>
            <person name="Calhoun S."/>
            <person name="Haridas S."/>
            <person name="Kuo A."/>
            <person name="Mondo S."/>
            <person name="Pangilinan J."/>
            <person name="Riley R."/>
            <person name="LaButti K."/>
            <person name="Andreopoulos B."/>
            <person name="Lipzen A."/>
            <person name="Chen C."/>
            <person name="Yanf M."/>
            <person name="Daum C."/>
            <person name="Ng V."/>
            <person name="Clum A."/>
            <person name="Steindorff A."/>
            <person name="Ohm R."/>
            <person name="Martin F."/>
            <person name="Silar P."/>
            <person name="Natvig D."/>
            <person name="Lalanne C."/>
            <person name="Gautier V."/>
            <person name="Ament-velasquez S.L."/>
            <person name="Kruys A."/>
            <person name="Hutchinson M.I."/>
            <person name="Powell A.J."/>
            <person name="Barry K."/>
            <person name="Miller A.N."/>
            <person name="Grigoriev I.V."/>
            <person name="Debuchy R."/>
            <person name="Gladieux P."/>
            <person name="Thoren M.H."/>
            <person name="Johannesson H."/>
        </authorList>
    </citation>
    <scope>NUCLEOTIDE SEQUENCE</scope>
    <source>
        <strain evidence="2">SMH3187-1</strain>
    </source>
</reference>